<protein>
    <recommendedName>
        <fullName evidence="1">ADP-ribosyl cyclase/cyclic ADP-ribose hydrolase</fullName>
        <ecNumber evidence="1">3.2.2.6</ecNumber>
    </recommendedName>
</protein>
<evidence type="ECO:0000313" key="7">
    <source>
        <dbReference type="Proteomes" id="UP000265520"/>
    </source>
</evidence>
<keyword evidence="3" id="KW-0520">NAD</keyword>
<dbReference type="Pfam" id="PF01582">
    <property type="entry name" value="TIR"/>
    <property type="match status" value="1"/>
</dbReference>
<feature type="non-terminal residue" evidence="6">
    <location>
        <position position="73"/>
    </location>
</feature>
<comment type="catalytic activity">
    <reaction evidence="4">
        <text>NAD(+) + H2O = ADP-D-ribose + nicotinamide + H(+)</text>
        <dbReference type="Rhea" id="RHEA:16301"/>
        <dbReference type="ChEBI" id="CHEBI:15377"/>
        <dbReference type="ChEBI" id="CHEBI:15378"/>
        <dbReference type="ChEBI" id="CHEBI:17154"/>
        <dbReference type="ChEBI" id="CHEBI:57540"/>
        <dbReference type="ChEBI" id="CHEBI:57967"/>
        <dbReference type="EC" id="3.2.2.6"/>
    </reaction>
    <physiologicalReaction direction="left-to-right" evidence="4">
        <dbReference type="Rhea" id="RHEA:16302"/>
    </physiologicalReaction>
</comment>
<dbReference type="EC" id="3.2.2.6" evidence="1"/>
<evidence type="ECO:0000256" key="4">
    <source>
        <dbReference type="ARBA" id="ARBA00047304"/>
    </source>
</evidence>
<dbReference type="PANTHER" id="PTHR32009">
    <property type="entry name" value="TMV RESISTANCE PROTEIN N-LIKE"/>
    <property type="match status" value="1"/>
</dbReference>
<name>A0A392QVL3_9FABA</name>
<keyword evidence="2" id="KW-0378">Hydrolase</keyword>
<dbReference type="PANTHER" id="PTHR32009:SF39">
    <property type="entry name" value="TIR DOMAIN-CONTAINING PROTEIN"/>
    <property type="match status" value="1"/>
</dbReference>
<accession>A0A392QVL3</accession>
<dbReference type="EMBL" id="LXQA010160073">
    <property type="protein sequence ID" value="MCI27556.1"/>
    <property type="molecule type" value="Genomic_DNA"/>
</dbReference>
<dbReference type="PROSITE" id="PS50104">
    <property type="entry name" value="TIR"/>
    <property type="match status" value="1"/>
</dbReference>
<organism evidence="6 7">
    <name type="scientific">Trifolium medium</name>
    <dbReference type="NCBI Taxonomy" id="97028"/>
    <lineage>
        <taxon>Eukaryota</taxon>
        <taxon>Viridiplantae</taxon>
        <taxon>Streptophyta</taxon>
        <taxon>Embryophyta</taxon>
        <taxon>Tracheophyta</taxon>
        <taxon>Spermatophyta</taxon>
        <taxon>Magnoliopsida</taxon>
        <taxon>eudicotyledons</taxon>
        <taxon>Gunneridae</taxon>
        <taxon>Pentapetalae</taxon>
        <taxon>rosids</taxon>
        <taxon>fabids</taxon>
        <taxon>Fabales</taxon>
        <taxon>Fabaceae</taxon>
        <taxon>Papilionoideae</taxon>
        <taxon>50 kb inversion clade</taxon>
        <taxon>NPAAA clade</taxon>
        <taxon>Hologalegina</taxon>
        <taxon>IRL clade</taxon>
        <taxon>Trifolieae</taxon>
        <taxon>Trifolium</taxon>
    </lineage>
</organism>
<dbReference type="Gene3D" id="3.40.50.10140">
    <property type="entry name" value="Toll/interleukin-1 receptor homology (TIR) domain"/>
    <property type="match status" value="1"/>
</dbReference>
<comment type="caution">
    <text evidence="6">The sequence shown here is derived from an EMBL/GenBank/DDBJ whole genome shotgun (WGS) entry which is preliminary data.</text>
</comment>
<dbReference type="GO" id="GO:0007165">
    <property type="term" value="P:signal transduction"/>
    <property type="evidence" value="ECO:0007669"/>
    <property type="project" value="InterPro"/>
</dbReference>
<keyword evidence="7" id="KW-1185">Reference proteome</keyword>
<proteinExistence type="predicted"/>
<dbReference type="Proteomes" id="UP000265520">
    <property type="component" value="Unassembled WGS sequence"/>
</dbReference>
<evidence type="ECO:0000256" key="2">
    <source>
        <dbReference type="ARBA" id="ARBA00022801"/>
    </source>
</evidence>
<evidence type="ECO:0000259" key="5">
    <source>
        <dbReference type="PROSITE" id="PS50104"/>
    </source>
</evidence>
<sequence>MECQTTYGQVVLPVFYNVDPSVVRKQKGDFGEALKVTATKKYSDNRQKEVILSEWRNALTAAANLSGWDANSY</sequence>
<dbReference type="InterPro" id="IPR000157">
    <property type="entry name" value="TIR_dom"/>
</dbReference>
<feature type="domain" description="TIR" evidence="5">
    <location>
        <begin position="1"/>
        <end position="59"/>
    </location>
</feature>
<dbReference type="AlphaFoldDB" id="A0A392QVL3"/>
<dbReference type="GO" id="GO:0061809">
    <property type="term" value="F:NAD+ nucleosidase activity, cyclic ADP-ribose generating"/>
    <property type="evidence" value="ECO:0007669"/>
    <property type="project" value="UniProtKB-EC"/>
</dbReference>
<reference evidence="6 7" key="1">
    <citation type="journal article" date="2018" name="Front. Plant Sci.">
        <title>Red Clover (Trifolium pratense) and Zigzag Clover (T. medium) - A Picture of Genomic Similarities and Differences.</title>
        <authorList>
            <person name="Dluhosova J."/>
            <person name="Istvanek J."/>
            <person name="Nedelnik J."/>
            <person name="Repkova J."/>
        </authorList>
    </citation>
    <scope>NUCLEOTIDE SEQUENCE [LARGE SCALE GENOMIC DNA]</scope>
    <source>
        <strain evidence="7">cv. 10/8</strain>
        <tissue evidence="6">Leaf</tissue>
    </source>
</reference>
<evidence type="ECO:0000256" key="3">
    <source>
        <dbReference type="ARBA" id="ARBA00023027"/>
    </source>
</evidence>
<dbReference type="SUPFAM" id="SSF52200">
    <property type="entry name" value="Toll/Interleukin receptor TIR domain"/>
    <property type="match status" value="1"/>
</dbReference>
<evidence type="ECO:0000256" key="1">
    <source>
        <dbReference type="ARBA" id="ARBA00011982"/>
    </source>
</evidence>
<dbReference type="InterPro" id="IPR035897">
    <property type="entry name" value="Toll_tir_struct_dom_sf"/>
</dbReference>
<evidence type="ECO:0000313" key="6">
    <source>
        <dbReference type="EMBL" id="MCI27556.1"/>
    </source>
</evidence>